<dbReference type="Proteomes" id="UP000199183">
    <property type="component" value="Unassembled WGS sequence"/>
</dbReference>
<dbReference type="InterPro" id="IPR027383">
    <property type="entry name" value="Znf_put"/>
</dbReference>
<keyword evidence="5" id="KW-0862">Zinc</keyword>
<dbReference type="AlphaFoldDB" id="A0A1H4KRH5"/>
<evidence type="ECO:0000256" key="3">
    <source>
        <dbReference type="SAM" id="Phobius"/>
    </source>
</evidence>
<accession>A0A1H4KRH5</accession>
<evidence type="ECO:0000259" key="4">
    <source>
        <dbReference type="Pfam" id="PF13490"/>
    </source>
</evidence>
<dbReference type="InterPro" id="IPR041916">
    <property type="entry name" value="Anti_sigma_zinc_sf"/>
</dbReference>
<evidence type="ECO:0000313" key="6">
    <source>
        <dbReference type="Proteomes" id="UP000199183"/>
    </source>
</evidence>
<feature type="domain" description="Putative zinc-finger" evidence="4">
    <location>
        <begin position="14"/>
        <end position="39"/>
    </location>
</feature>
<keyword evidence="3" id="KW-1133">Transmembrane helix</keyword>
<gene>
    <name evidence="5" type="ORF">SAMN04489806_1281</name>
</gene>
<evidence type="ECO:0000313" key="5">
    <source>
        <dbReference type="EMBL" id="SEB61149.1"/>
    </source>
</evidence>
<keyword evidence="3" id="KW-0472">Membrane</keyword>
<dbReference type="Gene3D" id="1.10.10.1320">
    <property type="entry name" value="Anti-sigma factor, zinc-finger domain"/>
    <property type="match status" value="1"/>
</dbReference>
<feature type="transmembrane region" description="Helical" evidence="3">
    <location>
        <begin position="92"/>
        <end position="113"/>
    </location>
</feature>
<organism evidence="5 6">
    <name type="scientific">Paramicrobacterium humi</name>
    <dbReference type="NCBI Taxonomy" id="640635"/>
    <lineage>
        <taxon>Bacteria</taxon>
        <taxon>Bacillati</taxon>
        <taxon>Actinomycetota</taxon>
        <taxon>Actinomycetes</taxon>
        <taxon>Micrococcales</taxon>
        <taxon>Microbacteriaceae</taxon>
        <taxon>Paramicrobacterium</taxon>
    </lineage>
</organism>
<keyword evidence="5" id="KW-0863">Zinc-finger</keyword>
<dbReference type="EMBL" id="FNRY01000001">
    <property type="protein sequence ID" value="SEB61149.1"/>
    <property type="molecule type" value="Genomic_DNA"/>
</dbReference>
<name>A0A1H4KRH5_9MICO</name>
<dbReference type="GO" id="GO:0008270">
    <property type="term" value="F:zinc ion binding"/>
    <property type="evidence" value="ECO:0007669"/>
    <property type="project" value="UniProtKB-KW"/>
</dbReference>
<reference evidence="5 6" key="1">
    <citation type="submission" date="2016-10" db="EMBL/GenBank/DDBJ databases">
        <authorList>
            <person name="de Groot N.N."/>
        </authorList>
    </citation>
    <scope>NUCLEOTIDE SEQUENCE [LARGE SCALE GENOMIC DNA]</scope>
    <source>
        <strain evidence="5 6">DSM 21799</strain>
    </source>
</reference>
<protein>
    <submittedName>
        <fullName evidence="5">Putative zinc-finger</fullName>
    </submittedName>
</protein>
<keyword evidence="2" id="KW-0804">Transcription</keyword>
<evidence type="ECO:0000256" key="1">
    <source>
        <dbReference type="ARBA" id="ARBA00023015"/>
    </source>
</evidence>
<keyword evidence="5" id="KW-0479">Metal-binding</keyword>
<dbReference type="STRING" id="640635.SAMN04489806_1281"/>
<evidence type="ECO:0000256" key="2">
    <source>
        <dbReference type="ARBA" id="ARBA00023163"/>
    </source>
</evidence>
<keyword evidence="6" id="KW-1185">Reference proteome</keyword>
<keyword evidence="1" id="KW-0805">Transcription regulation</keyword>
<dbReference type="OrthoDB" id="5242431at2"/>
<keyword evidence="3" id="KW-0812">Transmembrane</keyword>
<proteinExistence type="predicted"/>
<dbReference type="RefSeq" id="WP_091181519.1">
    <property type="nucleotide sequence ID" value="NZ_FNRY01000001.1"/>
</dbReference>
<sequence length="227" mass="24006">MTPDHEALADWDAAYVLGALSPADRRVFESHLEECERCRTAVADLAAMPGLLSRARPMVEALDEPEPAGGPPADLVHRVTARRRRRSIRTRVIVGVSALAAAIVLLFAVPALIPDTAAPTTVALTPVEATTMSATVELSSAPWGTRLHMDCDYPAGGYGTEPGDAWRYVLVVTDAQGRASDISTWNAVPGKTVHLDAATDLNLDEIATIEVRSTAGDTILTGSTDGP</sequence>
<dbReference type="Pfam" id="PF13490">
    <property type="entry name" value="zf-HC2"/>
    <property type="match status" value="1"/>
</dbReference>